<evidence type="ECO:0000313" key="12">
    <source>
        <dbReference type="Proteomes" id="UP000279236"/>
    </source>
</evidence>
<evidence type="ECO:0000256" key="4">
    <source>
        <dbReference type="ARBA" id="ARBA00022803"/>
    </source>
</evidence>
<proteinExistence type="predicted"/>
<dbReference type="SUPFAM" id="SSF46565">
    <property type="entry name" value="Chaperone J-domain"/>
    <property type="match status" value="1"/>
</dbReference>
<protein>
    <recommendedName>
        <fullName evidence="6">Tetratricopeptide repeat and J domain-containing co-chaperone DNJ1</fullName>
    </recommendedName>
</protein>
<keyword evidence="4 7" id="KW-0802">TPR repeat</keyword>
<dbReference type="Gene3D" id="1.10.287.110">
    <property type="entry name" value="DnaJ domain"/>
    <property type="match status" value="1"/>
</dbReference>
<dbReference type="PANTHER" id="PTHR44140:SF2">
    <property type="entry name" value="LD25575P"/>
    <property type="match status" value="1"/>
</dbReference>
<dbReference type="Proteomes" id="UP000279236">
    <property type="component" value="Unassembled WGS sequence"/>
</dbReference>
<keyword evidence="3" id="KW-0677">Repeat</keyword>
<dbReference type="Pfam" id="PF13432">
    <property type="entry name" value="TPR_16"/>
    <property type="match status" value="1"/>
</dbReference>
<feature type="domain" description="J" evidence="10">
    <location>
        <begin position="403"/>
        <end position="464"/>
    </location>
</feature>
<dbReference type="GeneID" id="39585695"/>
<dbReference type="EMBL" id="RSCE01000010">
    <property type="protein sequence ID" value="RSH79114.1"/>
    <property type="molecule type" value="Genomic_DNA"/>
</dbReference>
<accession>A0A427XK33</accession>
<dbReference type="STRING" id="105984.A0A427XK33"/>
<dbReference type="InterPro" id="IPR001623">
    <property type="entry name" value="DnaJ_domain"/>
</dbReference>
<evidence type="ECO:0000256" key="1">
    <source>
        <dbReference type="ARBA" id="ARBA00004319"/>
    </source>
</evidence>
<keyword evidence="5" id="KW-0256">Endoplasmic reticulum</keyword>
<evidence type="ECO:0000256" key="2">
    <source>
        <dbReference type="ARBA" id="ARBA00022729"/>
    </source>
</evidence>
<dbReference type="RefSeq" id="XP_028474261.1">
    <property type="nucleotide sequence ID" value="XM_028616954.1"/>
</dbReference>
<dbReference type="InterPro" id="IPR051727">
    <property type="entry name" value="DnaJ_C3_Co-chaperones"/>
</dbReference>
<dbReference type="InterPro" id="IPR019734">
    <property type="entry name" value="TPR_rpt"/>
</dbReference>
<evidence type="ECO:0000256" key="3">
    <source>
        <dbReference type="ARBA" id="ARBA00022737"/>
    </source>
</evidence>
<evidence type="ECO:0000256" key="7">
    <source>
        <dbReference type="PROSITE-ProRule" id="PRU00339"/>
    </source>
</evidence>
<organism evidence="11 12">
    <name type="scientific">Apiotrichum porosum</name>
    <dbReference type="NCBI Taxonomy" id="105984"/>
    <lineage>
        <taxon>Eukaryota</taxon>
        <taxon>Fungi</taxon>
        <taxon>Dikarya</taxon>
        <taxon>Basidiomycota</taxon>
        <taxon>Agaricomycotina</taxon>
        <taxon>Tremellomycetes</taxon>
        <taxon>Trichosporonales</taxon>
        <taxon>Trichosporonaceae</taxon>
        <taxon>Apiotrichum</taxon>
    </lineage>
</organism>
<keyword evidence="2 9" id="KW-0732">Signal</keyword>
<name>A0A427XK33_9TREE</name>
<dbReference type="CDD" id="cd06257">
    <property type="entry name" value="DnaJ"/>
    <property type="match status" value="1"/>
</dbReference>
<dbReference type="PRINTS" id="PR00625">
    <property type="entry name" value="JDOMAIN"/>
</dbReference>
<keyword evidence="12" id="KW-1185">Reference proteome</keyword>
<feature type="repeat" description="TPR" evidence="7">
    <location>
        <begin position="60"/>
        <end position="93"/>
    </location>
</feature>
<feature type="region of interest" description="Disordered" evidence="8">
    <location>
        <begin position="459"/>
        <end position="501"/>
    </location>
</feature>
<dbReference type="SMART" id="SM00028">
    <property type="entry name" value="TPR"/>
    <property type="match status" value="4"/>
</dbReference>
<dbReference type="Gene3D" id="1.25.40.10">
    <property type="entry name" value="Tetratricopeptide repeat domain"/>
    <property type="match status" value="1"/>
</dbReference>
<dbReference type="GO" id="GO:0034975">
    <property type="term" value="P:protein folding in endoplasmic reticulum"/>
    <property type="evidence" value="ECO:0007669"/>
    <property type="project" value="TreeGrafter"/>
</dbReference>
<dbReference type="OrthoDB" id="1726119at2759"/>
<evidence type="ECO:0000259" key="10">
    <source>
        <dbReference type="PROSITE" id="PS50076"/>
    </source>
</evidence>
<evidence type="ECO:0000256" key="5">
    <source>
        <dbReference type="ARBA" id="ARBA00022824"/>
    </source>
</evidence>
<feature type="compositionally biased region" description="Low complexity" evidence="8">
    <location>
        <begin position="477"/>
        <end position="492"/>
    </location>
</feature>
<sequence>MRVSPLLSLPITILLAVQTLAQGRTAKEAAADGNRLLAEGAYSDAARAYGEAIDADPTSYINHYKRATAYLSLGRHAAALEDFDAILKLNPGFVQAHFQKAKVLAKEGEFSEASDELAAFAKTKTDSEADELARLVISADVAKTAARDAAKDGKWGECVAHATKAIEVGPNSGELRELRATCNTELGEAESAYADLSRLAMLRPSSEDLRLRLANLGYYLLDTTIALNEIKKCLHYDPESKACKKMHKLLRSLDRDTVKARNFIDGGNPRKGLTILRGEGGVLERFDAAMTDAEAAGQLPPQFSASTKSKTRLDLYTLACRAAVDCNDFGPKSAALCDAVLALDPDNEHALVFRGERLLKAEKWEEAVNVLQKAFEQSGRSSQDIANRMQKAQRLLKVSKQKDYYKVLGVSRDADERTIKKAFRKAAKTNHPDVGGSEEKMAQLNEAYEVLSDSELRARFDNGEDPNDPQGGGQGGNPFAHHGGMPHFFQQGGFPGGFPGGGQKFQFHHG</sequence>
<evidence type="ECO:0000256" key="9">
    <source>
        <dbReference type="SAM" id="SignalP"/>
    </source>
</evidence>
<dbReference type="Pfam" id="PF00226">
    <property type="entry name" value="DnaJ"/>
    <property type="match status" value="1"/>
</dbReference>
<evidence type="ECO:0000256" key="8">
    <source>
        <dbReference type="SAM" id="MobiDB-lite"/>
    </source>
</evidence>
<dbReference type="SMART" id="SM00271">
    <property type="entry name" value="DnaJ"/>
    <property type="match status" value="1"/>
</dbReference>
<reference evidence="11 12" key="1">
    <citation type="submission" date="2018-11" db="EMBL/GenBank/DDBJ databases">
        <title>Genome sequence of Apiotrichum porosum DSM 27194.</title>
        <authorList>
            <person name="Aliyu H."/>
            <person name="Gorte O."/>
            <person name="Ochsenreither K."/>
        </authorList>
    </citation>
    <scope>NUCLEOTIDE SEQUENCE [LARGE SCALE GENOMIC DNA]</scope>
    <source>
        <strain evidence="11 12">DSM 27194</strain>
    </source>
</reference>
<dbReference type="PROSITE" id="PS50076">
    <property type="entry name" value="DNAJ_2"/>
    <property type="match status" value="1"/>
</dbReference>
<feature type="signal peptide" evidence="9">
    <location>
        <begin position="1"/>
        <end position="21"/>
    </location>
</feature>
<dbReference type="PROSITE" id="PS50005">
    <property type="entry name" value="TPR"/>
    <property type="match status" value="1"/>
</dbReference>
<evidence type="ECO:0000313" key="11">
    <source>
        <dbReference type="EMBL" id="RSH79114.1"/>
    </source>
</evidence>
<dbReference type="SUPFAM" id="SSF48452">
    <property type="entry name" value="TPR-like"/>
    <property type="match status" value="2"/>
</dbReference>
<dbReference type="InterPro" id="IPR036869">
    <property type="entry name" value="J_dom_sf"/>
</dbReference>
<dbReference type="AlphaFoldDB" id="A0A427XK33"/>
<comment type="caution">
    <text evidence="11">The sequence shown here is derived from an EMBL/GenBank/DDBJ whole genome shotgun (WGS) entry which is preliminary data.</text>
</comment>
<feature type="chain" id="PRO_5019439476" description="Tetratricopeptide repeat and J domain-containing co-chaperone DNJ1" evidence="9">
    <location>
        <begin position="22"/>
        <end position="510"/>
    </location>
</feature>
<dbReference type="InterPro" id="IPR011990">
    <property type="entry name" value="TPR-like_helical_dom_sf"/>
</dbReference>
<dbReference type="FunFam" id="1.25.40.10:FF:000224">
    <property type="entry name" value="DnaJ and TPR domain protein"/>
    <property type="match status" value="1"/>
</dbReference>
<dbReference type="GO" id="GO:0005788">
    <property type="term" value="C:endoplasmic reticulum lumen"/>
    <property type="evidence" value="ECO:0007669"/>
    <property type="project" value="UniProtKB-SubCell"/>
</dbReference>
<dbReference type="GO" id="GO:0051787">
    <property type="term" value="F:misfolded protein binding"/>
    <property type="evidence" value="ECO:0007669"/>
    <property type="project" value="TreeGrafter"/>
</dbReference>
<gene>
    <name evidence="11" type="ORF">EHS24_001152</name>
</gene>
<evidence type="ECO:0000256" key="6">
    <source>
        <dbReference type="ARBA" id="ARBA00073740"/>
    </source>
</evidence>
<dbReference type="PANTHER" id="PTHR44140">
    <property type="entry name" value="LD25575P"/>
    <property type="match status" value="1"/>
</dbReference>
<comment type="subcellular location">
    <subcellularLocation>
        <location evidence="1">Endoplasmic reticulum lumen</location>
    </subcellularLocation>
</comment>
<dbReference type="GO" id="GO:0051087">
    <property type="term" value="F:protein-folding chaperone binding"/>
    <property type="evidence" value="ECO:0007669"/>
    <property type="project" value="TreeGrafter"/>
</dbReference>